<feature type="compositionally biased region" description="Basic and acidic residues" evidence="4">
    <location>
        <begin position="474"/>
        <end position="486"/>
    </location>
</feature>
<accession>A0ABQ1EZW1</accession>
<name>A0ABQ1EZW1_SPHSA</name>
<protein>
    <recommendedName>
        <fullName evidence="5">MobA/MobL protein domain-containing protein</fullName>
    </recommendedName>
</protein>
<proteinExistence type="inferred from homology"/>
<feature type="compositionally biased region" description="Basic and acidic residues" evidence="4">
    <location>
        <begin position="343"/>
        <end position="354"/>
    </location>
</feature>
<keyword evidence="7" id="KW-1185">Reference proteome</keyword>
<evidence type="ECO:0000313" key="7">
    <source>
        <dbReference type="Proteomes" id="UP000628109"/>
    </source>
</evidence>
<reference evidence="7" key="1">
    <citation type="journal article" date="2019" name="Int. J. Syst. Evol. Microbiol.">
        <title>The Global Catalogue of Microorganisms (GCM) 10K type strain sequencing project: providing services to taxonomists for standard genome sequencing and annotation.</title>
        <authorList>
            <consortium name="The Broad Institute Genomics Platform"/>
            <consortium name="The Broad Institute Genome Sequencing Center for Infectious Disease"/>
            <person name="Wu L."/>
            <person name="Ma J."/>
        </authorList>
    </citation>
    <scope>NUCLEOTIDE SEQUENCE [LARGE SCALE GENOMIC DNA]</scope>
    <source>
        <strain evidence="7">CCM 7327</strain>
    </source>
</reference>
<dbReference type="Proteomes" id="UP000628109">
    <property type="component" value="Unassembled WGS sequence"/>
</dbReference>
<sequence length="659" mass="73895">MDSWTGWSTDRKLAAHVLSQAHGARQKEGRKASQGIRQEVQRLKANGQADRAALLEERETKKSRAFARRLRRREEEDARRDGQKLRAAIKKSERLRLKATCPAKLYRHFEYGKGGVGTAPSPGALPRDLFLEWIPRGFSSGRDRKFRQEQKRSNARTARWKSGEFGRKLRYIERADALEQIEGNIISSMGDHLEERVSCSRQIEQLEALDRDNAGVYRHVIIALPHELEPEARARLLASLVKPLENMSLPFTAALHKPDEQGDQRNFHAHILLNLRPMTRVSDHEWTFAAFKRRSLETPAGLKLQRRFIARSFNRALAAERSSAQYTHLSRGDRGQASPGNTKKFESEVRSERKNDMAAGRLRSAQGHSSLLEAVSQEVDETERQLNILSDADGQLAAIKNVLFVKAAAEMDANQQAMDRLAKADATAVRMTHDVTAGGPSREQAEAVEEIESPDQAAPAQSQMVESSSMAEAARARELMDEDREKRRQKPQAKQIDNTSFSDWFDAAQPFRLGERRQASHDAAMELELSGKGALLHSQAFQLVRDAFVSPVPKFFVERQEEGARQVYAENDDLVRAYRKLSHDDASAPFLLALLNTSPAPPADLDATFKRFVIGRARPTNTQGKRVTAAARPIEATEEAPSLVEQLYLSGRLKGGPAI</sequence>
<feature type="coiled-coil region" evidence="3">
    <location>
        <begin position="365"/>
        <end position="392"/>
    </location>
</feature>
<evidence type="ECO:0000259" key="5">
    <source>
        <dbReference type="Pfam" id="PF03389"/>
    </source>
</evidence>
<feature type="compositionally biased region" description="Low complexity" evidence="4">
    <location>
        <begin position="460"/>
        <end position="473"/>
    </location>
</feature>
<feature type="region of interest" description="Disordered" evidence="4">
    <location>
        <begin position="436"/>
        <end position="499"/>
    </location>
</feature>
<dbReference type="Pfam" id="PF03389">
    <property type="entry name" value="MobA_MobL"/>
    <property type="match status" value="1"/>
</dbReference>
<feature type="region of interest" description="Disordered" evidence="4">
    <location>
        <begin position="324"/>
        <end position="354"/>
    </location>
</feature>
<dbReference type="RefSeq" id="WP_130030019.1">
    <property type="nucleotide sequence ID" value="NZ_BMDU01000005.1"/>
</dbReference>
<evidence type="ECO:0000256" key="4">
    <source>
        <dbReference type="SAM" id="MobiDB-lite"/>
    </source>
</evidence>
<comment type="caution">
    <text evidence="6">The sequence shown here is derived from an EMBL/GenBank/DDBJ whole genome shotgun (WGS) entry which is preliminary data.</text>
</comment>
<dbReference type="InterPro" id="IPR005053">
    <property type="entry name" value="MobA_MobL"/>
</dbReference>
<comment type="similarity">
    <text evidence="1">Belongs to the MobA/MobL family.</text>
</comment>
<evidence type="ECO:0000256" key="1">
    <source>
        <dbReference type="ARBA" id="ARBA00010873"/>
    </source>
</evidence>
<dbReference type="Gene3D" id="3.30.930.30">
    <property type="match status" value="1"/>
</dbReference>
<evidence type="ECO:0000256" key="2">
    <source>
        <dbReference type="ARBA" id="ARBA00022971"/>
    </source>
</evidence>
<keyword evidence="2" id="KW-0184">Conjugation</keyword>
<evidence type="ECO:0000256" key="3">
    <source>
        <dbReference type="SAM" id="Coils"/>
    </source>
</evidence>
<gene>
    <name evidence="6" type="ORF">GCM10019071_25530</name>
</gene>
<dbReference type="EMBL" id="BMDU01000005">
    <property type="protein sequence ID" value="GFZ94147.1"/>
    <property type="molecule type" value="Genomic_DNA"/>
</dbReference>
<organism evidence="6 7">
    <name type="scientific">Sphingobium fuliginis (strain ATCC 27551)</name>
    <dbReference type="NCBI Taxonomy" id="336203"/>
    <lineage>
        <taxon>Bacteria</taxon>
        <taxon>Pseudomonadati</taxon>
        <taxon>Pseudomonadota</taxon>
        <taxon>Alphaproteobacteria</taxon>
        <taxon>Sphingomonadales</taxon>
        <taxon>Sphingomonadaceae</taxon>
        <taxon>Sphingobium</taxon>
    </lineage>
</organism>
<evidence type="ECO:0000313" key="6">
    <source>
        <dbReference type="EMBL" id="GFZ94147.1"/>
    </source>
</evidence>
<keyword evidence="3" id="KW-0175">Coiled coil</keyword>
<feature type="domain" description="MobA/MobL protein" evidence="5">
    <location>
        <begin position="210"/>
        <end position="290"/>
    </location>
</feature>